<reference evidence="1 2" key="1">
    <citation type="submission" date="2018-01" db="EMBL/GenBank/DDBJ databases">
        <title>Harnessing the power of phylogenomics to disentangle the directionality and signatures of interkingdom host jumping in the parasitic fungal genus Tolypocladium.</title>
        <authorList>
            <person name="Quandt C.A."/>
            <person name="Patterson W."/>
            <person name="Spatafora J.W."/>
        </authorList>
    </citation>
    <scope>NUCLEOTIDE SEQUENCE [LARGE SCALE GENOMIC DNA]</scope>
    <source>
        <strain evidence="1 2">NRBC 100945</strain>
    </source>
</reference>
<protein>
    <recommendedName>
        <fullName evidence="3">Heat shock 70 kDa protein 12B</fullName>
    </recommendedName>
</protein>
<dbReference type="PANTHER" id="PTHR14187">
    <property type="entry name" value="ALPHA KINASE/ELONGATION FACTOR 2 KINASE"/>
    <property type="match status" value="1"/>
</dbReference>
<sequence length="377" mass="42341">MEDSLVIGIDFGTTYSGVAWAYSRHPEIIQTVANWEAEFRHCSDMDRTPTALCYGSVNEATTWGYAVPADKVVARWFKLLLLDDKDVPENVLKSPQFLEARAFQSSTQKDPTEIIACFLKYLWNHSIDSIKREIEPELLEKCIFHVVITLPAIWPHYAQNRMRIAAEISGMLAERSCGETTLRFVSEPEAAALATITDLSKRSTIKASNIFAKGDTMVVCDAGGGTVDLISYLVERIEPFQIKECVKGEGGLCGGVFVDAEFLKMVETKLGSVAWGGLSKAEKQKLLNDSWEHNIKSQFHGQDRSWFVELPDTCQTPGGQKRRRSLEFSSQEMASVFMPVTKKIEDLLQRQLTAIAAKHQEDPKVFRPSMRLHSQVD</sequence>
<dbReference type="AlphaFoldDB" id="A0A2S4KP56"/>
<dbReference type="OrthoDB" id="2963168at2759"/>
<dbReference type="Gene3D" id="3.30.420.40">
    <property type="match status" value="1"/>
</dbReference>
<proteinExistence type="predicted"/>
<accession>A0A2S4KP56</accession>
<name>A0A2S4KP56_9HYPO</name>
<gene>
    <name evidence="1" type="ORF">TPAR_07827</name>
</gene>
<dbReference type="InterPro" id="IPR043129">
    <property type="entry name" value="ATPase_NBD"/>
</dbReference>
<dbReference type="CDD" id="cd10170">
    <property type="entry name" value="ASKHA_NBD_HSP70"/>
    <property type="match status" value="1"/>
</dbReference>
<evidence type="ECO:0008006" key="3">
    <source>
        <dbReference type="Google" id="ProtNLM"/>
    </source>
</evidence>
<dbReference type="EMBL" id="PKSG01000929">
    <property type="protein sequence ID" value="POR31963.1"/>
    <property type="molecule type" value="Genomic_DNA"/>
</dbReference>
<dbReference type="PANTHER" id="PTHR14187:SF5">
    <property type="entry name" value="HEAT SHOCK 70 KDA PROTEIN 12A"/>
    <property type="match status" value="1"/>
</dbReference>
<dbReference type="SUPFAM" id="SSF53067">
    <property type="entry name" value="Actin-like ATPase domain"/>
    <property type="match status" value="2"/>
</dbReference>
<comment type="caution">
    <text evidence="1">The sequence shown here is derived from an EMBL/GenBank/DDBJ whole genome shotgun (WGS) entry which is preliminary data.</text>
</comment>
<evidence type="ECO:0000313" key="2">
    <source>
        <dbReference type="Proteomes" id="UP000237481"/>
    </source>
</evidence>
<dbReference type="Proteomes" id="UP000237481">
    <property type="component" value="Unassembled WGS sequence"/>
</dbReference>
<keyword evidence="2" id="KW-1185">Reference proteome</keyword>
<organism evidence="1 2">
    <name type="scientific">Tolypocladium paradoxum</name>
    <dbReference type="NCBI Taxonomy" id="94208"/>
    <lineage>
        <taxon>Eukaryota</taxon>
        <taxon>Fungi</taxon>
        <taxon>Dikarya</taxon>
        <taxon>Ascomycota</taxon>
        <taxon>Pezizomycotina</taxon>
        <taxon>Sordariomycetes</taxon>
        <taxon>Hypocreomycetidae</taxon>
        <taxon>Hypocreales</taxon>
        <taxon>Ophiocordycipitaceae</taxon>
        <taxon>Tolypocladium</taxon>
    </lineage>
</organism>
<evidence type="ECO:0000313" key="1">
    <source>
        <dbReference type="EMBL" id="POR31963.1"/>
    </source>
</evidence>
<dbReference type="STRING" id="94208.A0A2S4KP56"/>